<protein>
    <submittedName>
        <fullName evidence="1">Uncharacterized protein</fullName>
    </submittedName>
</protein>
<evidence type="ECO:0000313" key="2">
    <source>
        <dbReference type="Proteomes" id="UP000185151"/>
    </source>
</evidence>
<dbReference type="EMBL" id="FSRU01000003">
    <property type="protein sequence ID" value="SIO67437.1"/>
    <property type="molecule type" value="Genomic_DNA"/>
</dbReference>
<evidence type="ECO:0000313" key="1">
    <source>
        <dbReference type="EMBL" id="SIO67437.1"/>
    </source>
</evidence>
<dbReference type="RefSeq" id="WP_074302039.1">
    <property type="nucleotide sequence ID" value="NZ_FSRU01000003.1"/>
</dbReference>
<dbReference type="AlphaFoldDB" id="A0A1N6LFF3"/>
<keyword evidence="2" id="KW-1185">Reference proteome</keyword>
<proteinExistence type="predicted"/>
<accession>A0A1N6LFF3</accession>
<reference evidence="1 2" key="1">
    <citation type="submission" date="2016-11" db="EMBL/GenBank/DDBJ databases">
        <authorList>
            <person name="Jaros S."/>
            <person name="Januszkiewicz K."/>
            <person name="Wedrychowicz H."/>
        </authorList>
    </citation>
    <scope>NUCLEOTIDE SEQUENCE [LARGE SCALE GENOMIC DNA]</scope>
    <source>
        <strain evidence="1 2">GAS95</strain>
    </source>
</reference>
<sequence>MKPRLTVTARDARPVPPLRSGLPVSLRLVLAGALCVGASVLTSGCSSVGAASGAAAGVASGLVTANPAVGIGVGIAVQAATDEAVNRYMRTMHGDQQNEIAALAGGMPVGDSKPWSVKHKLPIENGHGEVRVTRAFTSALAICKEFVFSVADGDKPGAHEDWYTASACLQDSGWKWASAEPAVERWGNLQ</sequence>
<gene>
    <name evidence="1" type="ORF">SAMN05444165_7053</name>
</gene>
<name>A0A1N6LFF3_9BURK</name>
<dbReference type="Proteomes" id="UP000185151">
    <property type="component" value="Unassembled WGS sequence"/>
</dbReference>
<organism evidence="1 2">
    <name type="scientific">Paraburkholderia phenazinium</name>
    <dbReference type="NCBI Taxonomy" id="60549"/>
    <lineage>
        <taxon>Bacteria</taxon>
        <taxon>Pseudomonadati</taxon>
        <taxon>Pseudomonadota</taxon>
        <taxon>Betaproteobacteria</taxon>
        <taxon>Burkholderiales</taxon>
        <taxon>Burkholderiaceae</taxon>
        <taxon>Paraburkholderia</taxon>
    </lineage>
</organism>